<keyword evidence="4 9" id="KW-0460">Magnesium</keyword>
<comment type="catalytic activity">
    <reaction evidence="7 9 10">
        <text>2-(2-carboxy-4-methylthiazol-5-yl)ethyl phosphate + 4-amino-2-methyl-5-(diphosphooxymethyl)pyrimidine + 2 H(+) = thiamine phosphate + CO2 + diphosphate</text>
        <dbReference type="Rhea" id="RHEA:47848"/>
        <dbReference type="ChEBI" id="CHEBI:15378"/>
        <dbReference type="ChEBI" id="CHEBI:16526"/>
        <dbReference type="ChEBI" id="CHEBI:33019"/>
        <dbReference type="ChEBI" id="CHEBI:37575"/>
        <dbReference type="ChEBI" id="CHEBI:57841"/>
        <dbReference type="ChEBI" id="CHEBI:62890"/>
        <dbReference type="EC" id="2.5.1.3"/>
    </reaction>
</comment>
<dbReference type="PIRSF" id="PIRSF000512">
    <property type="entry name" value="TMP_PPase_Cyanobac_prd"/>
    <property type="match status" value="1"/>
</dbReference>
<evidence type="ECO:0000256" key="8">
    <source>
        <dbReference type="ARBA" id="ARBA00047883"/>
    </source>
</evidence>
<feature type="binding site" evidence="9">
    <location>
        <position position="219"/>
    </location>
    <ligand>
        <name>4-amino-2-methyl-5-(diphosphooxymethyl)pyrimidine</name>
        <dbReference type="ChEBI" id="CHEBI:57841"/>
    </ligand>
</feature>
<gene>
    <name evidence="9 14" type="primary">thiE</name>
    <name evidence="14" type="ORF">HG15A2_45140</name>
</gene>
<evidence type="ECO:0000256" key="1">
    <source>
        <dbReference type="ARBA" id="ARBA00005165"/>
    </source>
</evidence>
<reference evidence="14 15" key="1">
    <citation type="submission" date="2019-02" db="EMBL/GenBank/DDBJ databases">
        <title>Deep-cultivation of Planctomycetes and their phenomic and genomic characterization uncovers novel biology.</title>
        <authorList>
            <person name="Wiegand S."/>
            <person name="Jogler M."/>
            <person name="Boedeker C."/>
            <person name="Pinto D."/>
            <person name="Vollmers J."/>
            <person name="Rivas-Marin E."/>
            <person name="Kohn T."/>
            <person name="Peeters S.H."/>
            <person name="Heuer A."/>
            <person name="Rast P."/>
            <person name="Oberbeckmann S."/>
            <person name="Bunk B."/>
            <person name="Jeske O."/>
            <person name="Meyerdierks A."/>
            <person name="Storesund J.E."/>
            <person name="Kallscheuer N."/>
            <person name="Luecker S."/>
            <person name="Lage O.M."/>
            <person name="Pohl T."/>
            <person name="Merkel B.J."/>
            <person name="Hornburger P."/>
            <person name="Mueller R.-W."/>
            <person name="Bruemmer F."/>
            <person name="Labrenz M."/>
            <person name="Spormann A.M."/>
            <person name="Op den Camp H."/>
            <person name="Overmann J."/>
            <person name="Amann R."/>
            <person name="Jetten M.S.M."/>
            <person name="Mascher T."/>
            <person name="Medema M.H."/>
            <person name="Devos D.P."/>
            <person name="Kaster A.-K."/>
            <person name="Ovreas L."/>
            <person name="Rohde M."/>
            <person name="Galperin M.Y."/>
            <person name="Jogler C."/>
        </authorList>
    </citation>
    <scope>NUCLEOTIDE SEQUENCE [LARGE SCALE GENOMIC DNA]</scope>
    <source>
        <strain evidence="14 15">HG15A2</strain>
    </source>
</reference>
<name>A0A517N206_9BACT</name>
<comment type="function">
    <text evidence="9">Condenses 4-methyl-5-(beta-hydroxyethyl)thiazole monophosphate (THZ-P) and 2-methyl-4-amino-5-hydroxymethyl pyrimidine pyrophosphate (HMP-PP) to form thiamine monophosphate (TMP).</text>
</comment>
<dbReference type="Pfam" id="PF17792">
    <property type="entry name" value="ThiD2"/>
    <property type="match status" value="1"/>
</dbReference>
<dbReference type="EMBL" id="CP036263">
    <property type="protein sequence ID" value="QDT01172.1"/>
    <property type="molecule type" value="Genomic_DNA"/>
</dbReference>
<evidence type="ECO:0000259" key="12">
    <source>
        <dbReference type="Pfam" id="PF02581"/>
    </source>
</evidence>
<evidence type="ECO:0000256" key="6">
    <source>
        <dbReference type="ARBA" id="ARBA00047334"/>
    </source>
</evidence>
<dbReference type="GO" id="GO:0004789">
    <property type="term" value="F:thiamine-phosphate diphosphorylase activity"/>
    <property type="evidence" value="ECO:0007669"/>
    <property type="project" value="UniProtKB-UniRule"/>
</dbReference>
<evidence type="ECO:0000313" key="15">
    <source>
        <dbReference type="Proteomes" id="UP000319852"/>
    </source>
</evidence>
<dbReference type="RefSeq" id="WP_145063173.1">
    <property type="nucleotide sequence ID" value="NZ_CP036263.1"/>
</dbReference>
<dbReference type="InterPro" id="IPR016229">
    <property type="entry name" value="TMP_synthase_cyanobac_bac"/>
</dbReference>
<evidence type="ECO:0000256" key="11">
    <source>
        <dbReference type="RuleBase" id="RU004253"/>
    </source>
</evidence>
<dbReference type="UniPathway" id="UPA00060">
    <property type="reaction ID" value="UER00141"/>
</dbReference>
<evidence type="ECO:0000256" key="10">
    <source>
        <dbReference type="RuleBase" id="RU003826"/>
    </source>
</evidence>
<accession>A0A517N206</accession>
<dbReference type="GO" id="GO:0000287">
    <property type="term" value="F:magnesium ion binding"/>
    <property type="evidence" value="ECO:0007669"/>
    <property type="project" value="UniProtKB-UniRule"/>
</dbReference>
<keyword evidence="2 9" id="KW-0808">Transferase</keyword>
<evidence type="ECO:0000256" key="4">
    <source>
        <dbReference type="ARBA" id="ARBA00022842"/>
    </source>
</evidence>
<feature type="binding site" evidence="9">
    <location>
        <begin position="178"/>
        <end position="182"/>
    </location>
    <ligand>
        <name>4-amino-2-methyl-5-(diphosphooxymethyl)pyrimidine</name>
        <dbReference type="ChEBI" id="CHEBI:57841"/>
    </ligand>
</feature>
<evidence type="ECO:0000313" key="14">
    <source>
        <dbReference type="EMBL" id="QDT01172.1"/>
    </source>
</evidence>
<comment type="similarity">
    <text evidence="9 10">Belongs to the thiamine-phosphate synthase family.</text>
</comment>
<evidence type="ECO:0000256" key="3">
    <source>
        <dbReference type="ARBA" id="ARBA00022723"/>
    </source>
</evidence>
<evidence type="ECO:0000256" key="2">
    <source>
        <dbReference type="ARBA" id="ARBA00022679"/>
    </source>
</evidence>
<feature type="binding site" evidence="9">
    <location>
        <position position="287"/>
    </location>
    <ligand>
        <name>4-amino-2-methyl-5-(diphosphooxymethyl)pyrimidine</name>
        <dbReference type="ChEBI" id="CHEBI:57841"/>
    </ligand>
</feature>
<dbReference type="InterPro" id="IPR022998">
    <property type="entry name" value="ThiamineP_synth_TenI"/>
</dbReference>
<dbReference type="AlphaFoldDB" id="A0A517N206"/>
<dbReference type="Gene3D" id="3.20.20.70">
    <property type="entry name" value="Aldolase class I"/>
    <property type="match status" value="1"/>
</dbReference>
<dbReference type="OrthoDB" id="9812206at2"/>
<keyword evidence="15" id="KW-1185">Reference proteome</keyword>
<dbReference type="GO" id="GO:0009229">
    <property type="term" value="P:thiamine diphosphate biosynthetic process"/>
    <property type="evidence" value="ECO:0007669"/>
    <property type="project" value="UniProtKB-UniRule"/>
</dbReference>
<dbReference type="InterPro" id="IPR034291">
    <property type="entry name" value="TMP_synthase"/>
</dbReference>
<keyword evidence="5 9" id="KW-0784">Thiamine biosynthesis</keyword>
<dbReference type="CDD" id="cd00564">
    <property type="entry name" value="TMP_TenI"/>
    <property type="match status" value="1"/>
</dbReference>
<keyword evidence="3 9" id="KW-0479">Metal-binding</keyword>
<organism evidence="14 15">
    <name type="scientific">Adhaeretor mobilis</name>
    <dbReference type="NCBI Taxonomy" id="1930276"/>
    <lineage>
        <taxon>Bacteria</taxon>
        <taxon>Pseudomonadati</taxon>
        <taxon>Planctomycetota</taxon>
        <taxon>Planctomycetia</taxon>
        <taxon>Pirellulales</taxon>
        <taxon>Lacipirellulaceae</taxon>
        <taxon>Adhaeretor</taxon>
    </lineage>
</organism>
<feature type="domain" description="ThiD2" evidence="13">
    <location>
        <begin position="10"/>
        <end position="132"/>
    </location>
</feature>
<sequence>MPPFDSAILRILDASLNRSTEGLRVVDDYVRFVLDDGFLTSQLKQLRHDLAASAAQLNVGERHAARDMAGDVGAAISTASERSRVDTWSVCRASCERVKQSLRSLEEYSKVSSSDLGAQLEQLRYRFYDFEAALGRTLNSRERLANVRLCVLIDGGESEEAFAELVGQLIDAGVGMIQLRDKKLSDRELLRRTRTIVERIRLEQLKSDSDGPICFAIVNDRADIASAANAHGVHLGQDDLSITAARKIIGPSRLIGYSTHSLEQAEQAVLEGANYLGAGPTFPSQTKSFDEFPGLYYLSEVAESITLPTFAIGGITTENVEQVVERGMSRIAVSGAVARASEPGKVVEKLNRLLTRE</sequence>
<dbReference type="PANTHER" id="PTHR20857:SF15">
    <property type="entry name" value="THIAMINE-PHOSPHATE SYNTHASE"/>
    <property type="match status" value="1"/>
</dbReference>
<dbReference type="GO" id="GO:0009228">
    <property type="term" value="P:thiamine biosynthetic process"/>
    <property type="evidence" value="ECO:0007669"/>
    <property type="project" value="UniProtKB-KW"/>
</dbReference>
<feature type="domain" description="Thiamine phosphate synthase/TenI" evidence="12">
    <location>
        <begin position="150"/>
        <end position="337"/>
    </location>
</feature>
<dbReference type="Pfam" id="PF02581">
    <property type="entry name" value="TMP-TENI"/>
    <property type="match status" value="1"/>
</dbReference>
<dbReference type="InterPro" id="IPR013785">
    <property type="entry name" value="Aldolase_TIM"/>
</dbReference>
<comment type="catalytic activity">
    <reaction evidence="6 9 10">
        <text>4-methyl-5-(2-phosphooxyethyl)-thiazole + 4-amino-2-methyl-5-(diphosphooxymethyl)pyrimidine + H(+) = thiamine phosphate + diphosphate</text>
        <dbReference type="Rhea" id="RHEA:22328"/>
        <dbReference type="ChEBI" id="CHEBI:15378"/>
        <dbReference type="ChEBI" id="CHEBI:33019"/>
        <dbReference type="ChEBI" id="CHEBI:37575"/>
        <dbReference type="ChEBI" id="CHEBI:57841"/>
        <dbReference type="ChEBI" id="CHEBI:58296"/>
        <dbReference type="EC" id="2.5.1.3"/>
    </reaction>
</comment>
<feature type="binding site" evidence="9">
    <location>
        <position position="239"/>
    </location>
    <ligand>
        <name>Mg(2+)</name>
        <dbReference type="ChEBI" id="CHEBI:18420"/>
    </ligand>
</feature>
<dbReference type="InterPro" id="IPR036206">
    <property type="entry name" value="ThiamineP_synth_sf"/>
</dbReference>
<dbReference type="NCBIfam" id="NF002727">
    <property type="entry name" value="PRK02615.1"/>
    <property type="match status" value="1"/>
</dbReference>
<dbReference type="SUPFAM" id="SSF51391">
    <property type="entry name" value="Thiamin phosphate synthase"/>
    <property type="match status" value="1"/>
</dbReference>
<dbReference type="KEGG" id="amob:HG15A2_45140"/>
<feature type="binding site" evidence="9">
    <location>
        <position position="258"/>
    </location>
    <ligand>
        <name>4-amino-2-methyl-5-(diphosphooxymethyl)pyrimidine</name>
        <dbReference type="ChEBI" id="CHEBI:57841"/>
    </ligand>
</feature>
<dbReference type="GO" id="GO:0005737">
    <property type="term" value="C:cytoplasm"/>
    <property type="evidence" value="ECO:0007669"/>
    <property type="project" value="TreeGrafter"/>
</dbReference>
<feature type="binding site" evidence="9">
    <location>
        <position position="314"/>
    </location>
    <ligand>
        <name>2-[(2R,5Z)-2-carboxy-4-methylthiazol-5(2H)-ylidene]ethyl phosphate</name>
        <dbReference type="ChEBI" id="CHEBI:62899"/>
    </ligand>
</feature>
<dbReference type="NCBIfam" id="TIGR00693">
    <property type="entry name" value="thiE"/>
    <property type="match status" value="1"/>
</dbReference>
<comment type="pathway">
    <text evidence="1 9 11">Cofactor biosynthesis; thiamine diphosphate biosynthesis; thiamine phosphate from 4-amino-2-methyl-5-diphosphomethylpyrimidine and 4-methyl-5-(2-phosphoethyl)-thiazole: step 1/1.</text>
</comment>
<evidence type="ECO:0000256" key="9">
    <source>
        <dbReference type="HAMAP-Rule" id="MF_00097"/>
    </source>
</evidence>
<dbReference type="EC" id="2.5.1.3" evidence="9"/>
<evidence type="ECO:0000256" key="5">
    <source>
        <dbReference type="ARBA" id="ARBA00022977"/>
    </source>
</evidence>
<comment type="catalytic activity">
    <reaction evidence="8 9 10">
        <text>2-[(2R,5Z)-2-carboxy-4-methylthiazol-5(2H)-ylidene]ethyl phosphate + 4-amino-2-methyl-5-(diphosphooxymethyl)pyrimidine + 2 H(+) = thiamine phosphate + CO2 + diphosphate</text>
        <dbReference type="Rhea" id="RHEA:47844"/>
        <dbReference type="ChEBI" id="CHEBI:15378"/>
        <dbReference type="ChEBI" id="CHEBI:16526"/>
        <dbReference type="ChEBI" id="CHEBI:33019"/>
        <dbReference type="ChEBI" id="CHEBI:37575"/>
        <dbReference type="ChEBI" id="CHEBI:57841"/>
        <dbReference type="ChEBI" id="CHEBI:62899"/>
        <dbReference type="EC" id="2.5.1.3"/>
    </reaction>
</comment>
<comment type="cofactor">
    <cofactor evidence="9">
        <name>Mg(2+)</name>
        <dbReference type="ChEBI" id="CHEBI:18420"/>
    </cofactor>
    <text evidence="9">Binds 1 Mg(2+) ion per subunit.</text>
</comment>
<dbReference type="PANTHER" id="PTHR20857">
    <property type="entry name" value="THIAMINE-PHOSPHATE PYROPHOSPHORYLASE"/>
    <property type="match status" value="1"/>
</dbReference>
<feature type="binding site" evidence="9">
    <location>
        <position position="220"/>
    </location>
    <ligand>
        <name>Mg(2+)</name>
        <dbReference type="ChEBI" id="CHEBI:18420"/>
    </ligand>
</feature>
<evidence type="ECO:0000256" key="7">
    <source>
        <dbReference type="ARBA" id="ARBA00047851"/>
    </source>
</evidence>
<dbReference type="Proteomes" id="UP000319852">
    <property type="component" value="Chromosome"/>
</dbReference>
<feature type="binding site" evidence="9">
    <location>
        <begin position="284"/>
        <end position="286"/>
    </location>
    <ligand>
        <name>2-[(2R,5Z)-2-carboxy-4-methylthiazol-5(2H)-ylidene]ethyl phosphate</name>
        <dbReference type="ChEBI" id="CHEBI:62899"/>
    </ligand>
</feature>
<dbReference type="InterPro" id="IPR041397">
    <property type="entry name" value="ThiD2"/>
</dbReference>
<evidence type="ECO:0000259" key="13">
    <source>
        <dbReference type="Pfam" id="PF17792"/>
    </source>
</evidence>
<dbReference type="HAMAP" id="MF_00097">
    <property type="entry name" value="TMP_synthase"/>
    <property type="match status" value="1"/>
</dbReference>
<comment type="caution">
    <text evidence="9">Lacks conserved residue(s) required for the propagation of feature annotation.</text>
</comment>
<proteinExistence type="inferred from homology"/>
<protein>
    <recommendedName>
        <fullName evidence="9">Thiamine-phosphate synthase</fullName>
        <shortName evidence="9">TP synthase</shortName>
        <shortName evidence="9">TPS</shortName>
        <ecNumber evidence="9">2.5.1.3</ecNumber>
    </recommendedName>
    <alternativeName>
        <fullName evidence="9">Thiamine-phosphate pyrophosphorylase</fullName>
        <shortName evidence="9">TMP pyrophosphorylase</shortName>
        <shortName evidence="9">TMP-PPase</shortName>
    </alternativeName>
</protein>